<evidence type="ECO:0000259" key="14">
    <source>
        <dbReference type="Pfam" id="PF17766"/>
    </source>
</evidence>
<evidence type="ECO:0000256" key="1">
    <source>
        <dbReference type="ARBA" id="ARBA00011073"/>
    </source>
</evidence>
<sequence>MAKKKYSPSPFFFFFFVSITLFLTCLKPCKCESNPLPIVDPDDGDDLSDTQFYIITVVPPDGDIDLLGAEELEQYHLSFLPNSTLDSGAPRLVHSFRHAFSGFVARLTPAEAAAVKAVAGVVDVKENGITRLGTTYTPTFLGLNGYNGLWYKTKGEGVIIGVLDSGISENHVSFKDDGMPPAPAKWRGCCEFVNSKCDPFLPTVCNNKLIGARKLSYNSPKDEAGHGSHCASTAAGNFVQNAEARGHAEGTAAGMAPRAHIASYKMCGSSTVQCSAFSEARGLDLAIADGVDVLSLSIDSYQEPLYKSNIAKASFVAMEKGIFTSACAGNAMGNVRKEVVNDAPWILTVGASTTDRRERAVVRLGNGMEFYGESAYPLEMSNGTGTVPLVYPGKVDSTPARLGCKKGGLDGLDVTGKIVVCGVGETEEREKAEIVKKAGGVGIILLGQQWNGQTTYVESLELPSVWMGNLDAVAIVNYALNTDDPTGEIAFKGTQFGYRPAPAVAGLSATGPSKYNGGILKPDILGPGINILAAWHKQVGPSPTGSDDQAFNFGSGCSMATPHLAGIAALLMSAHRDWSVAMIKSAIMTTALTKDKDGSPIMDERSEDMTRPASLLTTGAGQVNPSAAYDPGLVYDIQPDDYVRYLCGLYRNNDLTVSGIARRKVSCSVIGGIAAEDLNYPSISVKWSSGSEKNISRTATNVGDAASTYTPEVIEPEGVRVEVNPGTLEFAAVMEKKSFNVTLKAKSKLRGGGRREGYLYWKSTDGKYRVGSPILSNPLSIVDPDEGDDLYIITVVPPDGDIDLLGAEELEQYHLSFLPNSTLDSGAPRLVRSFRHAFSGFAARLTPVEAAAVKVVDGVVSVQENRITPLGTTYTPTFLGLNGYNGIWYKTKGEGVIIGVLDTGISRNHVSFADDKMPPPPAKWRGCCEFVTSKCDPFVPTVCSNKLLGARKLIYKSPEDESGHGSHCSSIAAGNYVQSAEVRGHAEGTAAGMAPRAHIATYKICGGANQCFSFSQASGLDQAIADGVDVLSLSIDSYPERLHESNIAKASFVAMEKGIFTSACAGNSMGNVRKEVVNDAPWILTVGASTTDRRVRAVVRLGNGMEFYGESAYPLEISNGTGTVPLVYPGKVDSTPARLGCMKEGLSGLNVTGKIVLCAVGEIENHEKVEIVKKAGGVGVILLGQKWNGQTTYAESLELPSVWMGNLDTVEIVNYALNTDDATGEIAFQGTQFGHRPAPAVAGLSVTGPSKYNGGILKPDILGPGINILAAWHKQVGPSPTGSDDRAFNFGSGCSMATPHLAGIAALLMSAHRDWSVAMIKSAIMTTALTKDKDGNPIIDERNENVTQPASLLTTGAGQVNPSAAYDPGLVYDIQPHDYVRYLCGRYNDDNLVSGITRRKVHCSVVGRITAENLNYPSISVKMGSGSEKTIYRTVTNVGDAASTYAAEVIEPEGVSVEVNPGTLEFAAAMENKSFNVTLKAKSKMRWGEHREGYLYWKSADGKYKVGSPILVQY</sequence>
<dbReference type="Gene3D" id="3.50.30.30">
    <property type="match status" value="2"/>
</dbReference>
<dbReference type="Gene3D" id="3.30.70.80">
    <property type="entry name" value="Peptidase S8 propeptide/proteinase inhibitor I9"/>
    <property type="match status" value="2"/>
</dbReference>
<name>A0A199UPE4_ANACO</name>
<feature type="chain" id="PRO_5008508105" evidence="10">
    <location>
        <begin position="32"/>
        <end position="1514"/>
    </location>
</feature>
<feature type="active site" description="Charge relay system" evidence="9">
    <location>
        <position position="964"/>
    </location>
</feature>
<dbReference type="Proteomes" id="UP000092600">
    <property type="component" value="Unassembled WGS sequence"/>
</dbReference>
<evidence type="ECO:0000256" key="3">
    <source>
        <dbReference type="ARBA" id="ARBA00022670"/>
    </source>
</evidence>
<feature type="domain" description="PA" evidence="12">
    <location>
        <begin position="1123"/>
        <end position="1204"/>
    </location>
</feature>
<dbReference type="InterPro" id="IPR036852">
    <property type="entry name" value="Peptidase_S8/S53_dom_sf"/>
</dbReference>
<dbReference type="GO" id="GO:0004252">
    <property type="term" value="F:serine-type endopeptidase activity"/>
    <property type="evidence" value="ECO:0007669"/>
    <property type="project" value="UniProtKB-UniRule"/>
</dbReference>
<dbReference type="PANTHER" id="PTHR10795">
    <property type="entry name" value="PROPROTEIN CONVERTASE SUBTILISIN/KEXIN"/>
    <property type="match status" value="1"/>
</dbReference>
<keyword evidence="5 9" id="KW-0378">Hydrolase</keyword>
<comment type="caution">
    <text evidence="15">The sequence shown here is derived from an EMBL/GenBank/DDBJ whole genome shotgun (WGS) entry which is preliminary data.</text>
</comment>
<dbReference type="GO" id="GO:0006508">
    <property type="term" value="P:proteolysis"/>
    <property type="evidence" value="ECO:0007669"/>
    <property type="project" value="UniProtKB-KW"/>
</dbReference>
<protein>
    <submittedName>
        <fullName evidence="15">Subtilisin-like protease SBT1.2</fullName>
    </submittedName>
</protein>
<dbReference type="EMBL" id="LSRQ01006143">
    <property type="protein sequence ID" value="OAY66521.1"/>
    <property type="molecule type" value="Genomic_DNA"/>
</dbReference>
<keyword evidence="2" id="KW-0964">Secreted</keyword>
<dbReference type="InterPro" id="IPR003137">
    <property type="entry name" value="PA_domain"/>
</dbReference>
<dbReference type="InterPro" id="IPR045051">
    <property type="entry name" value="SBT"/>
</dbReference>
<dbReference type="InterPro" id="IPR041469">
    <property type="entry name" value="Subtilisin-like_FN3"/>
</dbReference>
<organism evidence="15 16">
    <name type="scientific">Ananas comosus</name>
    <name type="common">Pineapple</name>
    <name type="synonym">Ananas ananas</name>
    <dbReference type="NCBI Taxonomy" id="4615"/>
    <lineage>
        <taxon>Eukaryota</taxon>
        <taxon>Viridiplantae</taxon>
        <taxon>Streptophyta</taxon>
        <taxon>Embryophyta</taxon>
        <taxon>Tracheophyta</taxon>
        <taxon>Spermatophyta</taxon>
        <taxon>Magnoliopsida</taxon>
        <taxon>Liliopsida</taxon>
        <taxon>Poales</taxon>
        <taxon>Bromeliaceae</taxon>
        <taxon>Bromelioideae</taxon>
        <taxon>Ananas</taxon>
    </lineage>
</organism>
<keyword evidence="3 9" id="KW-0645">Protease</keyword>
<dbReference type="Gene3D" id="3.40.50.200">
    <property type="entry name" value="Peptidase S8/S53 domain"/>
    <property type="match status" value="2"/>
</dbReference>
<feature type="domain" description="Subtilisin-like protease fibronectin type-III" evidence="14">
    <location>
        <begin position="677"/>
        <end position="775"/>
    </location>
</feature>
<gene>
    <name evidence="15" type="ORF">ACMD2_14056</name>
</gene>
<evidence type="ECO:0000256" key="8">
    <source>
        <dbReference type="PIRSR" id="PIRSR615500-1"/>
    </source>
</evidence>
<feature type="domain" description="Subtilisin-like protease fibronectin type-III" evidence="14">
    <location>
        <begin position="1413"/>
        <end position="1512"/>
    </location>
</feature>
<feature type="active site" description="Charge relay system" evidence="8 9">
    <location>
        <position position="558"/>
    </location>
</feature>
<feature type="active site" description="Charge relay system" evidence="8 9">
    <location>
        <position position="164"/>
    </location>
</feature>
<dbReference type="Pfam" id="PF05922">
    <property type="entry name" value="Inhibitor_I9"/>
    <property type="match status" value="2"/>
</dbReference>
<evidence type="ECO:0000256" key="9">
    <source>
        <dbReference type="PROSITE-ProRule" id="PRU01240"/>
    </source>
</evidence>
<evidence type="ECO:0000259" key="11">
    <source>
        <dbReference type="Pfam" id="PF00082"/>
    </source>
</evidence>
<evidence type="ECO:0000256" key="7">
    <source>
        <dbReference type="ARBA" id="ARBA00023180"/>
    </source>
</evidence>
<dbReference type="InterPro" id="IPR000209">
    <property type="entry name" value="Peptidase_S8/S53_dom"/>
</dbReference>
<dbReference type="Pfam" id="PF02225">
    <property type="entry name" value="PA"/>
    <property type="match status" value="2"/>
</dbReference>
<evidence type="ECO:0000256" key="2">
    <source>
        <dbReference type="ARBA" id="ARBA00022525"/>
    </source>
</evidence>
<evidence type="ECO:0000256" key="10">
    <source>
        <dbReference type="SAM" id="SignalP"/>
    </source>
</evidence>
<keyword evidence="6 9" id="KW-0720">Serine protease</keyword>
<accession>A0A199UPE4</accession>
<feature type="active site" description="Charge relay system" evidence="9">
    <location>
        <position position="1295"/>
    </location>
</feature>
<keyword evidence="4 10" id="KW-0732">Signal</keyword>
<dbReference type="PROSITE" id="PS00136">
    <property type="entry name" value="SUBTILASE_ASP"/>
    <property type="match status" value="2"/>
</dbReference>
<dbReference type="InterPro" id="IPR015500">
    <property type="entry name" value="Peptidase_S8_subtilisin-rel"/>
</dbReference>
<evidence type="ECO:0000313" key="15">
    <source>
        <dbReference type="EMBL" id="OAY66521.1"/>
    </source>
</evidence>
<evidence type="ECO:0000259" key="12">
    <source>
        <dbReference type="Pfam" id="PF02225"/>
    </source>
</evidence>
<keyword evidence="7" id="KW-0325">Glycoprotein</keyword>
<dbReference type="PROSITE" id="PS51892">
    <property type="entry name" value="SUBTILASE"/>
    <property type="match status" value="2"/>
</dbReference>
<proteinExistence type="inferred from homology"/>
<feature type="domain" description="Peptidase S8/S53" evidence="11">
    <location>
        <begin position="155"/>
        <end position="596"/>
    </location>
</feature>
<comment type="similarity">
    <text evidence="1 9">Belongs to the peptidase S8 family.</text>
</comment>
<dbReference type="InterPro" id="IPR022398">
    <property type="entry name" value="Peptidase_S8_His-AS"/>
</dbReference>
<dbReference type="Pfam" id="PF00082">
    <property type="entry name" value="Peptidase_S8"/>
    <property type="match status" value="2"/>
</dbReference>
<evidence type="ECO:0000256" key="4">
    <source>
        <dbReference type="ARBA" id="ARBA00022729"/>
    </source>
</evidence>
<feature type="domain" description="Peptidase S8/S53" evidence="11">
    <location>
        <begin position="893"/>
        <end position="1336"/>
    </location>
</feature>
<dbReference type="Gene3D" id="2.60.40.2310">
    <property type="match status" value="2"/>
</dbReference>
<dbReference type="CDD" id="cd02120">
    <property type="entry name" value="PA_subtilisin_like"/>
    <property type="match status" value="2"/>
</dbReference>
<feature type="domain" description="Inhibitor I9" evidence="13">
    <location>
        <begin position="809"/>
        <end position="867"/>
    </location>
</feature>
<reference evidence="15 16" key="1">
    <citation type="journal article" date="2016" name="DNA Res.">
        <title>The draft genome of MD-2 pineapple using hybrid error correction of long reads.</title>
        <authorList>
            <person name="Redwan R.M."/>
            <person name="Saidin A."/>
            <person name="Kumar S.V."/>
        </authorList>
    </citation>
    <scope>NUCLEOTIDE SEQUENCE [LARGE SCALE GENOMIC DNA]</scope>
    <source>
        <strain evidence="16">cv. MD2</strain>
        <tissue evidence="15">Leaf</tissue>
    </source>
</reference>
<feature type="domain" description="PA" evidence="12">
    <location>
        <begin position="386"/>
        <end position="472"/>
    </location>
</feature>
<dbReference type="InterPro" id="IPR023827">
    <property type="entry name" value="Peptidase_S8_Asp-AS"/>
</dbReference>
<feature type="signal peptide" evidence="10">
    <location>
        <begin position="1"/>
        <end position="31"/>
    </location>
</feature>
<dbReference type="SUPFAM" id="SSF52025">
    <property type="entry name" value="PA domain"/>
    <property type="match status" value="2"/>
</dbReference>
<evidence type="ECO:0000256" key="5">
    <source>
        <dbReference type="ARBA" id="ARBA00022801"/>
    </source>
</evidence>
<feature type="domain" description="Inhibitor I9" evidence="13">
    <location>
        <begin position="71"/>
        <end position="131"/>
    </location>
</feature>
<dbReference type="InterPro" id="IPR010259">
    <property type="entry name" value="S8pro/Inhibitor_I9"/>
</dbReference>
<dbReference type="Pfam" id="PF17766">
    <property type="entry name" value="fn3_6"/>
    <property type="match status" value="2"/>
</dbReference>
<dbReference type="PRINTS" id="PR00723">
    <property type="entry name" value="SUBTILISIN"/>
</dbReference>
<dbReference type="PROSITE" id="PS00137">
    <property type="entry name" value="SUBTILASE_HIS"/>
    <property type="match status" value="2"/>
</dbReference>
<evidence type="ECO:0000256" key="6">
    <source>
        <dbReference type="ARBA" id="ARBA00022825"/>
    </source>
</evidence>
<dbReference type="SUPFAM" id="SSF52743">
    <property type="entry name" value="Subtilisin-like"/>
    <property type="match status" value="2"/>
</dbReference>
<feature type="active site" description="Charge relay system" evidence="8 9">
    <location>
        <position position="226"/>
    </location>
</feature>
<dbReference type="InterPro" id="IPR046450">
    <property type="entry name" value="PA_dom_sf"/>
</dbReference>
<feature type="active site" description="Charge relay system" evidence="9">
    <location>
        <position position="902"/>
    </location>
</feature>
<evidence type="ECO:0000313" key="16">
    <source>
        <dbReference type="Proteomes" id="UP000092600"/>
    </source>
</evidence>
<evidence type="ECO:0000259" key="13">
    <source>
        <dbReference type="Pfam" id="PF05922"/>
    </source>
</evidence>
<dbReference type="InterPro" id="IPR037045">
    <property type="entry name" value="S8pro/Inhibitor_I9_sf"/>
</dbReference>